<feature type="domain" description="Cadherin-like beta-sandwich-like" evidence="2">
    <location>
        <begin position="618"/>
        <end position="700"/>
    </location>
</feature>
<gene>
    <name evidence="4 5" type="primary">LOC106053706</name>
</gene>
<dbReference type="PANTHER" id="PTHR14776:SF1">
    <property type="entry name" value="CADHERIN-LIKE AND PC-ESTERASE DOMAIN-CONTAINING PROTEIN 1"/>
    <property type="match status" value="1"/>
</dbReference>
<dbReference type="RefSeq" id="XP_055883070.1">
    <property type="nucleotide sequence ID" value="XM_056027095.1"/>
</dbReference>
<dbReference type="InterPro" id="IPR025883">
    <property type="entry name" value="Cadherin-like_domain"/>
</dbReference>
<evidence type="ECO:0000313" key="3">
    <source>
        <dbReference type="Proteomes" id="UP001165740"/>
    </source>
</evidence>
<dbReference type="PANTHER" id="PTHR14776">
    <property type="entry name" value="CADHERIN-LIKE AND PC-ESTERASE DOMAIN-CONTAINING PROTEIN 1"/>
    <property type="match status" value="1"/>
</dbReference>
<evidence type="ECO:0000259" key="2">
    <source>
        <dbReference type="Pfam" id="PF12733"/>
    </source>
</evidence>
<dbReference type="Pfam" id="PF12733">
    <property type="entry name" value="Cadherin-like"/>
    <property type="match status" value="1"/>
</dbReference>
<proteinExistence type="predicted"/>
<evidence type="ECO:0000313" key="5">
    <source>
        <dbReference type="RefSeq" id="XP_055883071.1"/>
    </source>
</evidence>
<dbReference type="AlphaFoldDB" id="A0A9W3A7C1"/>
<dbReference type="OrthoDB" id="2016263at2759"/>
<keyword evidence="1" id="KW-0472">Membrane</keyword>
<dbReference type="OMA" id="HRYTVVI"/>
<dbReference type="GeneID" id="106053706"/>
<evidence type="ECO:0000256" key="1">
    <source>
        <dbReference type="SAM" id="Phobius"/>
    </source>
</evidence>
<evidence type="ECO:0000313" key="4">
    <source>
        <dbReference type="RefSeq" id="XP_055883070.1"/>
    </source>
</evidence>
<dbReference type="Proteomes" id="UP001165740">
    <property type="component" value="Chromosome 4"/>
</dbReference>
<dbReference type="RefSeq" id="XP_055883071.1">
    <property type="nucleotide sequence ID" value="XM_056027096.1"/>
</dbReference>
<reference evidence="4 5" key="1">
    <citation type="submission" date="2025-04" db="UniProtKB">
        <authorList>
            <consortium name="RefSeq"/>
        </authorList>
    </citation>
    <scope>IDENTIFICATION</scope>
</reference>
<accession>A0A9W3A7C1</accession>
<feature type="transmembrane region" description="Helical" evidence="1">
    <location>
        <begin position="14"/>
        <end position="38"/>
    </location>
</feature>
<keyword evidence="1" id="KW-1133">Transmembrane helix</keyword>
<keyword evidence="3" id="KW-1185">Reference proteome</keyword>
<sequence length="1040" mass="118992">MSCYLGRWRRLKEVFWLLVAVATISMLVSIHLGVQLSWFGSPVGNSKIHDRVIVHRWTYRKTDATDQLDTSNVSHFKDETPREPSVHRLDLQVVINDRISGDQIKKKANRVDNADLQPLNLSAKVLNTSELLDKLRQIESSITPPTSEVLVRCPLSSLKHHLYLTEAAFQRYGAHVVMDEGISQGKEMKPEIWSIVMCMNTPENTSDCFEPALEIYQKVNVMPELLRLLRSPFQLCACKNLEGNTGQWLKGKLECFLEEEMGLTPCNNTSDWWLVGRQHIHGQFISCPSRDSQVHNVSDEAVWIKLPYDRLKINGFSFIWQVEVLVTSLSPLRIYMHPNGILWENIENIFDRKHQKTLSILDLRQLFTELTNEKVSNYAMGNLDSAILDAFNSLSEIENYKSHERSCLRCFQVFNVFVIFNSTFDSFILQIKPYSYTGDLITLNDYLMEQSILEDLPAMLVTREPTARQVATVLSILNIRYIRQGQLCNQDESLCLQREDLIFLLDTRKEQRTVKSWIRLSPSSYSSKEQGTGNVDSVNISLEALVLFMEQYFVGNKDTSEQFKTTIDPIINILGNDSINELATVESGFQFYKIFCDSDEASQPYLNAIYTHPHIQLYPEFSPLTTDYMAFVDYSITLVEIVGIPKNCLSTVRLEDREEGNVFNNFSIGIGQNTAHLLVMGTTSMGELYTLNTYRITLHRPVAGHDMGKFDNSIDHQVCSIKQDCTLPMSESEPCGLQTTHFSSWTKFVQHETSLGQCGSDSTSAGHWMVPCNTCRDSNTCYWKNATWHQTDCREKYLLRPELEKCLHQKKVLFIGDSTNRGILHYIVHRLNGSLVKWDKTHNISLYTGLNNGHTIFGFAYYPQFWLSSKEQPHLDKALFQLFKRTLSTFDPVIVLGGVHWLVRRHLDILADFLSSMGLTNTKVIIKGLGAGFHQPVRGIRQRSLEDHRRLYVHNQAVLSYAKSKGFSVVDTFGMTMARYQEFLPGKCACHFHKVVPAEQSIVQKLFSQGSQDPQTTYTVEGEINALYSEMIINRICFLS</sequence>
<name>A0A9W3A7C1_BIOGL</name>
<keyword evidence="1" id="KW-0812">Transmembrane</keyword>
<organism evidence="3 4">
    <name type="scientific">Biomphalaria glabrata</name>
    <name type="common">Bloodfluke planorb</name>
    <name type="synonym">Freshwater snail</name>
    <dbReference type="NCBI Taxonomy" id="6526"/>
    <lineage>
        <taxon>Eukaryota</taxon>
        <taxon>Metazoa</taxon>
        <taxon>Spiralia</taxon>
        <taxon>Lophotrochozoa</taxon>
        <taxon>Mollusca</taxon>
        <taxon>Gastropoda</taxon>
        <taxon>Heterobranchia</taxon>
        <taxon>Euthyneura</taxon>
        <taxon>Panpulmonata</taxon>
        <taxon>Hygrophila</taxon>
        <taxon>Lymnaeoidea</taxon>
        <taxon>Planorbidae</taxon>
        <taxon>Biomphalaria</taxon>
    </lineage>
</organism>
<protein>
    <submittedName>
        <fullName evidence="4 5">Cadherin-like and PC-esterase domain-containing protein 1 isoform X1</fullName>
    </submittedName>
</protein>